<organism evidence="8 9">
    <name type="scientific">Actinomycetospora cinnamomea</name>
    <dbReference type="NCBI Taxonomy" id="663609"/>
    <lineage>
        <taxon>Bacteria</taxon>
        <taxon>Bacillati</taxon>
        <taxon>Actinomycetota</taxon>
        <taxon>Actinomycetes</taxon>
        <taxon>Pseudonocardiales</taxon>
        <taxon>Pseudonocardiaceae</taxon>
        <taxon>Actinomycetospora</taxon>
    </lineage>
</organism>
<dbReference type="AlphaFoldDB" id="A0A2U1F653"/>
<dbReference type="GO" id="GO:0140662">
    <property type="term" value="F:ATP-dependent protein folding chaperone"/>
    <property type="evidence" value="ECO:0007669"/>
    <property type="project" value="InterPro"/>
</dbReference>
<evidence type="ECO:0000256" key="7">
    <source>
        <dbReference type="SAM" id="MobiDB-lite"/>
    </source>
</evidence>
<protein>
    <submittedName>
        <fullName evidence="8">Hsp70 protein</fullName>
    </submittedName>
</protein>
<dbReference type="PANTHER" id="PTHR19375">
    <property type="entry name" value="HEAT SHOCK PROTEIN 70KDA"/>
    <property type="match status" value="1"/>
</dbReference>
<sequence length="606" mass="60769">MGYGLGVDLGTTFTAAAVEHDGHVEMAPLGDRAAAVPSVVLVREDGTTLTGDAADRRSATDPDRVAREVKRRLGDPTPLVLGGSPYSPADLMARQLADVVRLVAERQGGRPDRVTLTHPANWGPYKRELFGQIPRLAGLDHVRMITEPEAAAAHYASGERLEEGALVAVYDLGGGTFDATVLRTVRGGFRILGTPEGVENLGGVDFDEAVVAHVDRSLDGAVSALDPADPRATASMVRLRQDCVLAKETLSADTETTIPVMLPELQTEVRLTRAEFEGMVQPSITATIASLRRALDSAEVTPDQLDAVLLVGGSSRIPMVARMVSAELGRPTAVDAHPKHAIVLGAALLSRPPAERPPAGAPAPAVPRPRGPVSAPPARPEGRPARAAGVGGAAAAGAAVGGAAAGPASTRALPHAPGGRAPSSGPFPRVAGPPSGPIGRPGPPGGPRSTPAAGMPAPGLTSPGDTGAPPRHPRRMPIVAAAIVALVVLGGGGAWAYTALSGSSPTPPPASVAPATPVAPSTEPGDVVSAEPAESSAARPPATEAPTRQRTTAPPTTRATTTTTRPDAGQGNEERTADTGATDGGDSGGGTGAGGNADGGGSGGSG</sequence>
<feature type="region of interest" description="Disordered" evidence="7">
    <location>
        <begin position="353"/>
        <end position="390"/>
    </location>
</feature>
<comment type="caution">
    <text evidence="8">The sequence shown here is derived from an EMBL/GenBank/DDBJ whole genome shotgun (WGS) entry which is preliminary data.</text>
</comment>
<dbReference type="Pfam" id="PF00012">
    <property type="entry name" value="HSP70"/>
    <property type="match status" value="2"/>
</dbReference>
<dbReference type="InterPro" id="IPR018181">
    <property type="entry name" value="Heat_shock_70_CS"/>
</dbReference>
<dbReference type="PRINTS" id="PR00301">
    <property type="entry name" value="HEATSHOCK70"/>
</dbReference>
<feature type="compositionally biased region" description="Low complexity" evidence="7">
    <location>
        <begin position="512"/>
        <end position="522"/>
    </location>
</feature>
<dbReference type="GO" id="GO:0005524">
    <property type="term" value="F:ATP binding"/>
    <property type="evidence" value="ECO:0007669"/>
    <property type="project" value="UniProtKB-KW"/>
</dbReference>
<feature type="compositionally biased region" description="Gly residues" evidence="7">
    <location>
        <begin position="582"/>
        <end position="606"/>
    </location>
</feature>
<dbReference type="InterPro" id="IPR043129">
    <property type="entry name" value="ATPase_NBD"/>
</dbReference>
<evidence type="ECO:0000256" key="4">
    <source>
        <dbReference type="ARBA" id="ARBA00023016"/>
    </source>
</evidence>
<feature type="compositionally biased region" description="Pro residues" evidence="7">
    <location>
        <begin position="434"/>
        <end position="446"/>
    </location>
</feature>
<evidence type="ECO:0000313" key="8">
    <source>
        <dbReference type="EMBL" id="PVZ07667.1"/>
    </source>
</evidence>
<dbReference type="SUPFAM" id="SSF53067">
    <property type="entry name" value="Actin-like ATPase domain"/>
    <property type="match status" value="2"/>
</dbReference>
<evidence type="ECO:0000256" key="6">
    <source>
        <dbReference type="RuleBase" id="RU003322"/>
    </source>
</evidence>
<keyword evidence="9" id="KW-1185">Reference proteome</keyword>
<dbReference type="RefSeq" id="WP_207787314.1">
    <property type="nucleotide sequence ID" value="NZ_QEKW01000011.1"/>
</dbReference>
<dbReference type="PROSITE" id="PS01036">
    <property type="entry name" value="HSP70_3"/>
    <property type="match status" value="1"/>
</dbReference>
<gene>
    <name evidence="8" type="ORF">C8D89_11138</name>
</gene>
<dbReference type="Gene3D" id="3.90.640.10">
    <property type="entry name" value="Actin, Chain A, domain 4"/>
    <property type="match status" value="1"/>
</dbReference>
<feature type="region of interest" description="Disordered" evidence="7">
    <location>
        <begin position="502"/>
        <end position="606"/>
    </location>
</feature>
<keyword evidence="2 6" id="KW-0547">Nucleotide-binding</keyword>
<dbReference type="Proteomes" id="UP000245639">
    <property type="component" value="Unassembled WGS sequence"/>
</dbReference>
<keyword evidence="5" id="KW-0143">Chaperone</keyword>
<dbReference type="Gene3D" id="3.30.420.40">
    <property type="match status" value="2"/>
</dbReference>
<dbReference type="PROSITE" id="PS00329">
    <property type="entry name" value="HSP70_2"/>
    <property type="match status" value="1"/>
</dbReference>
<feature type="compositionally biased region" description="Low complexity" evidence="7">
    <location>
        <begin position="529"/>
        <end position="566"/>
    </location>
</feature>
<comment type="similarity">
    <text evidence="1 6">Belongs to the heat shock protein 70 family.</text>
</comment>
<keyword evidence="4" id="KW-0346">Stress response</keyword>
<name>A0A2U1F653_9PSEU</name>
<evidence type="ECO:0000256" key="1">
    <source>
        <dbReference type="ARBA" id="ARBA00007381"/>
    </source>
</evidence>
<evidence type="ECO:0000256" key="2">
    <source>
        <dbReference type="ARBA" id="ARBA00022741"/>
    </source>
</evidence>
<reference evidence="8 9" key="1">
    <citation type="submission" date="2018-04" db="EMBL/GenBank/DDBJ databases">
        <title>Genomic Encyclopedia of Type Strains, Phase IV (KMG-IV): sequencing the most valuable type-strain genomes for metagenomic binning, comparative biology and taxonomic classification.</title>
        <authorList>
            <person name="Goeker M."/>
        </authorList>
    </citation>
    <scope>NUCLEOTIDE SEQUENCE [LARGE SCALE GENOMIC DNA]</scope>
    <source>
        <strain evidence="8 9">DSM 45771</strain>
    </source>
</reference>
<evidence type="ECO:0000313" key="9">
    <source>
        <dbReference type="Proteomes" id="UP000245639"/>
    </source>
</evidence>
<accession>A0A2U1F653</accession>
<keyword evidence="3 6" id="KW-0067">ATP-binding</keyword>
<dbReference type="EMBL" id="QEKW01000011">
    <property type="protein sequence ID" value="PVZ07667.1"/>
    <property type="molecule type" value="Genomic_DNA"/>
</dbReference>
<dbReference type="InterPro" id="IPR013126">
    <property type="entry name" value="Hsp_70_fam"/>
</dbReference>
<evidence type="ECO:0000256" key="5">
    <source>
        <dbReference type="ARBA" id="ARBA00023186"/>
    </source>
</evidence>
<evidence type="ECO:0000256" key="3">
    <source>
        <dbReference type="ARBA" id="ARBA00022840"/>
    </source>
</evidence>
<proteinExistence type="inferred from homology"/>
<dbReference type="FunFam" id="3.30.420.40:FF:000028">
    <property type="entry name" value="heat shock 70 kDa protein-like"/>
    <property type="match status" value="1"/>
</dbReference>
<feature type="compositionally biased region" description="Pro residues" evidence="7">
    <location>
        <begin position="355"/>
        <end position="379"/>
    </location>
</feature>
<feature type="region of interest" description="Disordered" evidence="7">
    <location>
        <begin position="404"/>
        <end position="473"/>
    </location>
</feature>